<name>A0ACC9CWA5_9FIRM</name>
<evidence type="ECO:0000313" key="2">
    <source>
        <dbReference type="Proteomes" id="UP000220959"/>
    </source>
</evidence>
<dbReference type="Proteomes" id="UP000220959">
    <property type="component" value="Unassembled WGS sequence"/>
</dbReference>
<sequence length="106" mass="11720">MAQQTQTPEQREEELARREAALAAREAKLAQEQAELAGRKADLEAGKKSLLDNGDKNFVNAKEKMYDKFPLTVHQMDIIIGVLFALIALFLVLGVTHTSFFGLFGG</sequence>
<comment type="caution">
    <text evidence="1">The sequence shown here is derived from an EMBL/GenBank/DDBJ whole genome shotgun (WGS) entry which is preliminary data.</text>
</comment>
<proteinExistence type="predicted"/>
<organism evidence="1 2">
    <name type="scientific">Faecalibacterium langellae</name>
    <dbReference type="NCBI Taxonomy" id="3435293"/>
    <lineage>
        <taxon>Bacteria</taxon>
        <taxon>Bacillati</taxon>
        <taxon>Bacillota</taxon>
        <taxon>Clostridia</taxon>
        <taxon>Eubacteriales</taxon>
        <taxon>Oscillospiraceae</taxon>
        <taxon>Faecalibacterium</taxon>
    </lineage>
</organism>
<gene>
    <name evidence="1" type="ORF">CGS49_08715</name>
</gene>
<dbReference type="EMBL" id="NMTR01000021">
    <property type="protein sequence ID" value="PDX60099.1"/>
    <property type="molecule type" value="Genomic_DNA"/>
</dbReference>
<accession>A0ACC9CWA5</accession>
<reference evidence="1 2" key="1">
    <citation type="journal article" date="2017" name="Front. Microbiol.">
        <title>New Insights into the Diversity of the Genus Faecalibacterium.</title>
        <authorList>
            <person name="Benevides L."/>
            <person name="Burman S."/>
            <person name="Martin R."/>
            <person name="Robert V."/>
            <person name="Thomas M."/>
            <person name="Miquel S."/>
            <person name="Chain F."/>
            <person name="Sokol H."/>
            <person name="Bermudez-Humaran L.G."/>
            <person name="Morrison M."/>
            <person name="Langella P."/>
            <person name="Azevedo V.A."/>
            <person name="Chatel J.M."/>
            <person name="Soares S."/>
        </authorList>
    </citation>
    <scope>NUCLEOTIDE SEQUENCE [LARGE SCALE GENOMIC DNA]</scope>
    <source>
        <strain evidence="2">CNCM I-4541</strain>
    </source>
</reference>
<keyword evidence="2" id="KW-1185">Reference proteome</keyword>
<protein>
    <submittedName>
        <fullName evidence="1">Uncharacterized protein</fullName>
    </submittedName>
</protein>
<evidence type="ECO:0000313" key="1">
    <source>
        <dbReference type="EMBL" id="PDX60099.1"/>
    </source>
</evidence>